<evidence type="ECO:0000313" key="1">
    <source>
        <dbReference type="EMBL" id="KNC73144.1"/>
    </source>
</evidence>
<dbReference type="AlphaFoldDB" id="A0A0L0F8U6"/>
<keyword evidence="2" id="KW-1185">Reference proteome</keyword>
<dbReference type="Proteomes" id="UP000054560">
    <property type="component" value="Unassembled WGS sequence"/>
</dbReference>
<organism evidence="1 2">
    <name type="scientific">Sphaeroforma arctica JP610</name>
    <dbReference type="NCBI Taxonomy" id="667725"/>
    <lineage>
        <taxon>Eukaryota</taxon>
        <taxon>Ichthyosporea</taxon>
        <taxon>Ichthyophonida</taxon>
        <taxon>Sphaeroforma</taxon>
    </lineage>
</organism>
<dbReference type="GeneID" id="25914802"/>
<feature type="non-terminal residue" evidence="1">
    <location>
        <position position="66"/>
    </location>
</feature>
<evidence type="ECO:0000313" key="2">
    <source>
        <dbReference type="Proteomes" id="UP000054560"/>
    </source>
</evidence>
<proteinExistence type="predicted"/>
<protein>
    <submittedName>
        <fullName evidence="1">Uncharacterized protein</fullName>
    </submittedName>
</protein>
<reference evidence="1 2" key="1">
    <citation type="submission" date="2011-02" db="EMBL/GenBank/DDBJ databases">
        <title>The Genome Sequence of Sphaeroforma arctica JP610.</title>
        <authorList>
            <consortium name="The Broad Institute Genome Sequencing Platform"/>
            <person name="Russ C."/>
            <person name="Cuomo C."/>
            <person name="Young S.K."/>
            <person name="Zeng Q."/>
            <person name="Gargeya S."/>
            <person name="Alvarado L."/>
            <person name="Berlin A."/>
            <person name="Chapman S.B."/>
            <person name="Chen Z."/>
            <person name="Freedman E."/>
            <person name="Gellesch M."/>
            <person name="Goldberg J."/>
            <person name="Griggs A."/>
            <person name="Gujja S."/>
            <person name="Heilman E."/>
            <person name="Heiman D."/>
            <person name="Howarth C."/>
            <person name="Mehta T."/>
            <person name="Neiman D."/>
            <person name="Pearson M."/>
            <person name="Roberts A."/>
            <person name="Saif S."/>
            <person name="Shea T."/>
            <person name="Shenoy N."/>
            <person name="Sisk P."/>
            <person name="Stolte C."/>
            <person name="Sykes S."/>
            <person name="White J."/>
            <person name="Yandava C."/>
            <person name="Burger G."/>
            <person name="Gray M.W."/>
            <person name="Holland P.W.H."/>
            <person name="King N."/>
            <person name="Lang F.B.F."/>
            <person name="Roger A.J."/>
            <person name="Ruiz-Trillo I."/>
            <person name="Haas B."/>
            <person name="Nusbaum C."/>
            <person name="Birren B."/>
        </authorList>
    </citation>
    <scope>NUCLEOTIDE SEQUENCE [LARGE SCALE GENOMIC DNA]</scope>
    <source>
        <strain evidence="1 2">JP610</strain>
    </source>
</reference>
<dbReference type="EMBL" id="KQ246016">
    <property type="protein sequence ID" value="KNC73144.1"/>
    <property type="molecule type" value="Genomic_DNA"/>
</dbReference>
<feature type="non-terminal residue" evidence="1">
    <location>
        <position position="1"/>
    </location>
</feature>
<accession>A0A0L0F8U6</accession>
<sequence length="66" mass="7594">TSKPPWPKCFTRGPSAAMSSNTTRGNTKTISLRSIRWCMWCAQPGQPYCCSVWHKSCVWTRPIRMM</sequence>
<gene>
    <name evidence="1" type="ORF">SARC_14298</name>
</gene>
<name>A0A0L0F8U6_9EUKA</name>
<dbReference type="RefSeq" id="XP_014147046.1">
    <property type="nucleotide sequence ID" value="XM_014291571.1"/>
</dbReference>